<name>A0A2S9XPJ9_9BACT</name>
<gene>
    <name evidence="2" type="ORF">ENSA7_76110</name>
</gene>
<evidence type="ECO:0000313" key="2">
    <source>
        <dbReference type="EMBL" id="PRP94788.1"/>
    </source>
</evidence>
<evidence type="ECO:0000313" key="3">
    <source>
        <dbReference type="Proteomes" id="UP000238823"/>
    </source>
</evidence>
<dbReference type="Gene3D" id="3.40.50.1110">
    <property type="entry name" value="SGNH hydrolase"/>
    <property type="match status" value="1"/>
</dbReference>
<dbReference type="RefSeq" id="WP_146158624.1">
    <property type="nucleotide sequence ID" value="NZ_PVNL01000139.1"/>
</dbReference>
<protein>
    <recommendedName>
        <fullName evidence="4">SGNH hydrolase-type esterase domain-containing protein</fullName>
    </recommendedName>
</protein>
<sequence>MPPSSTSSSEPSSESSPGPESARTRAGLAALVTLAVLAGTSLIPLEPLTHNLAGARVAYRHEIYELDPAWVADAGPRSRHASNGQGLRGDVIVGRGFEVLVLGGSTVECSLLDEPDTLTAQIASAGRSQSDPGVRAAALAQAGLPLSELLPELEVFTEGGRRPELFVGMFGANEAQAFFNHAPWVGSAPGAAWDVWLDPASPFGVEGRAQTYRGWYRPGNHGQFLAAPRAAYADPRGWVVELHPGHVAMLRTALADYVQSLVALDELARGRGARLVLVTQPVAPWAEPSAGRGWAPFMYAGQGEGFLPSPDLTRQLVEAFNAQTRGFAREHEVVLVDLAVELEGCADCFYDQWHFSDTGAARAGAAIAAVSQ</sequence>
<dbReference type="EMBL" id="PVNL01000139">
    <property type="protein sequence ID" value="PRP94788.1"/>
    <property type="molecule type" value="Genomic_DNA"/>
</dbReference>
<organism evidence="2 3">
    <name type="scientific">Enhygromyxa salina</name>
    <dbReference type="NCBI Taxonomy" id="215803"/>
    <lineage>
        <taxon>Bacteria</taxon>
        <taxon>Pseudomonadati</taxon>
        <taxon>Myxococcota</taxon>
        <taxon>Polyangia</taxon>
        <taxon>Nannocystales</taxon>
        <taxon>Nannocystaceae</taxon>
        <taxon>Enhygromyxa</taxon>
    </lineage>
</organism>
<evidence type="ECO:0008006" key="4">
    <source>
        <dbReference type="Google" id="ProtNLM"/>
    </source>
</evidence>
<dbReference type="InterPro" id="IPR036514">
    <property type="entry name" value="SGNH_hydro_sf"/>
</dbReference>
<evidence type="ECO:0000256" key="1">
    <source>
        <dbReference type="SAM" id="MobiDB-lite"/>
    </source>
</evidence>
<accession>A0A2S9XPJ9</accession>
<dbReference type="GO" id="GO:0016788">
    <property type="term" value="F:hydrolase activity, acting on ester bonds"/>
    <property type="evidence" value="ECO:0007669"/>
    <property type="project" value="UniProtKB-ARBA"/>
</dbReference>
<reference evidence="2 3" key="1">
    <citation type="submission" date="2018-03" db="EMBL/GenBank/DDBJ databases">
        <title>Draft Genome Sequences of the Obligatory Marine Myxobacteria Enhygromyxa salina SWB007.</title>
        <authorList>
            <person name="Poehlein A."/>
            <person name="Moghaddam J.A."/>
            <person name="Harms H."/>
            <person name="Alanjari M."/>
            <person name="Koenig G.M."/>
            <person name="Daniel R."/>
            <person name="Schaeberle T.F."/>
        </authorList>
    </citation>
    <scope>NUCLEOTIDE SEQUENCE [LARGE SCALE GENOMIC DNA]</scope>
    <source>
        <strain evidence="2 3">SWB007</strain>
    </source>
</reference>
<feature type="region of interest" description="Disordered" evidence="1">
    <location>
        <begin position="1"/>
        <end position="24"/>
    </location>
</feature>
<proteinExistence type="predicted"/>
<dbReference type="SUPFAM" id="SSF52266">
    <property type="entry name" value="SGNH hydrolase"/>
    <property type="match status" value="1"/>
</dbReference>
<comment type="caution">
    <text evidence="2">The sequence shown here is derived from an EMBL/GenBank/DDBJ whole genome shotgun (WGS) entry which is preliminary data.</text>
</comment>
<dbReference type="AlphaFoldDB" id="A0A2S9XPJ9"/>
<dbReference type="Proteomes" id="UP000238823">
    <property type="component" value="Unassembled WGS sequence"/>
</dbReference>